<dbReference type="GO" id="GO:0006355">
    <property type="term" value="P:regulation of DNA-templated transcription"/>
    <property type="evidence" value="ECO:0007669"/>
    <property type="project" value="InterPro"/>
</dbReference>
<evidence type="ECO:0000259" key="2">
    <source>
        <dbReference type="Pfam" id="PF13872"/>
    </source>
</evidence>
<evidence type="ECO:0000313" key="3">
    <source>
        <dbReference type="Proteomes" id="UP000095283"/>
    </source>
</evidence>
<dbReference type="Proteomes" id="UP000095283">
    <property type="component" value="Unplaced"/>
</dbReference>
<dbReference type="PANTHER" id="PTHR12706:SF30">
    <property type="entry name" value="PROTEIN STRAWBERRY NOTCH-RELATED"/>
    <property type="match status" value="1"/>
</dbReference>
<feature type="region of interest" description="Disordered" evidence="1">
    <location>
        <begin position="203"/>
        <end position="351"/>
    </location>
</feature>
<sequence length="351" mass="38862">MNKDYRVEKEQDILSASDGAGVGKGRTVACIIFENYLLGRKRAIWLSVSSDLKFDSERDLRDIGAGNIKARSGCKQVWGQFWACHQRFFKYLCIGAKVDACVQMAREAIKTNKCVVIGLQSTGEARTLETLEEMGGELTEFVSTSKAVLQGLIEKHFPSERGSTDIFRDFDKMFDDFDRPRKRKLPRNPMGFDVLDELGLGLGHSKGSPNSIIGLPGPSAKRLRRSSSSDQNSTTSSSGDEDDGTDSGLNDEDDIECSDEDVNIGDNDEDWLKALLAEAASSSESDDDDDDDDDYGKDDDSEPNEGVNATDEQRSNGEDEFNPFACDFSQDDPWASKQQVIEESPKKKIRV</sequence>
<organism evidence="3 4">
    <name type="scientific">Heterorhabditis bacteriophora</name>
    <name type="common">Entomopathogenic nematode worm</name>
    <dbReference type="NCBI Taxonomy" id="37862"/>
    <lineage>
        <taxon>Eukaryota</taxon>
        <taxon>Metazoa</taxon>
        <taxon>Ecdysozoa</taxon>
        <taxon>Nematoda</taxon>
        <taxon>Chromadorea</taxon>
        <taxon>Rhabditida</taxon>
        <taxon>Rhabditina</taxon>
        <taxon>Rhabditomorpha</taxon>
        <taxon>Strongyloidea</taxon>
        <taxon>Heterorhabditidae</taxon>
        <taxon>Heterorhabditis</taxon>
    </lineage>
</organism>
<keyword evidence="3" id="KW-1185">Reference proteome</keyword>
<dbReference type="WBParaSite" id="Hba_14636">
    <property type="protein sequence ID" value="Hba_14636"/>
    <property type="gene ID" value="Hba_14636"/>
</dbReference>
<feature type="compositionally biased region" description="Low complexity" evidence="1">
    <location>
        <begin position="226"/>
        <end position="238"/>
    </location>
</feature>
<reference evidence="4" key="1">
    <citation type="submission" date="2016-11" db="UniProtKB">
        <authorList>
            <consortium name="WormBaseParasite"/>
        </authorList>
    </citation>
    <scope>IDENTIFICATION</scope>
</reference>
<dbReference type="PANTHER" id="PTHR12706">
    <property type="entry name" value="STRAWBERRY NOTCH-RELATED"/>
    <property type="match status" value="1"/>
</dbReference>
<accession>A0A1I7XB18</accession>
<evidence type="ECO:0000256" key="1">
    <source>
        <dbReference type="SAM" id="MobiDB-lite"/>
    </source>
</evidence>
<protein>
    <submittedName>
        <fullName evidence="4">AAA_34 domain-containing protein</fullName>
    </submittedName>
</protein>
<dbReference type="AlphaFoldDB" id="A0A1I7XB18"/>
<evidence type="ECO:0000313" key="4">
    <source>
        <dbReference type="WBParaSite" id="Hba_14636"/>
    </source>
</evidence>
<dbReference type="GO" id="GO:0005634">
    <property type="term" value="C:nucleus"/>
    <property type="evidence" value="ECO:0007669"/>
    <property type="project" value="TreeGrafter"/>
</dbReference>
<dbReference type="InterPro" id="IPR039187">
    <property type="entry name" value="SNO_AAA"/>
</dbReference>
<feature type="compositionally biased region" description="Acidic residues" evidence="1">
    <location>
        <begin position="239"/>
        <end position="269"/>
    </location>
</feature>
<dbReference type="InterPro" id="IPR026741">
    <property type="entry name" value="SNO"/>
</dbReference>
<feature type="compositionally biased region" description="Acidic residues" evidence="1">
    <location>
        <begin position="284"/>
        <end position="303"/>
    </location>
</feature>
<feature type="domain" description="Strawberry notch AAA" evidence="2">
    <location>
        <begin position="17"/>
        <end position="70"/>
    </location>
</feature>
<dbReference type="GO" id="GO:0031490">
    <property type="term" value="F:chromatin DNA binding"/>
    <property type="evidence" value="ECO:0007669"/>
    <property type="project" value="TreeGrafter"/>
</dbReference>
<dbReference type="GO" id="GO:0042393">
    <property type="term" value="F:histone binding"/>
    <property type="evidence" value="ECO:0007669"/>
    <property type="project" value="TreeGrafter"/>
</dbReference>
<proteinExistence type="predicted"/>
<name>A0A1I7XB18_HETBA</name>
<dbReference type="Pfam" id="PF13872">
    <property type="entry name" value="AAA_34"/>
    <property type="match status" value="1"/>
</dbReference>